<dbReference type="Proteomes" id="UP000292039">
    <property type="component" value="Unassembled WGS sequence"/>
</dbReference>
<reference evidence="1 2" key="1">
    <citation type="submission" date="2019-02" db="EMBL/GenBank/DDBJ databases">
        <title>Genomic Encyclopedia of Type Strains, Phase IV (KMG-IV): sequencing the most valuable type-strain genomes for metagenomic binning, comparative biology and taxonomic classification.</title>
        <authorList>
            <person name="Goeker M."/>
        </authorList>
    </citation>
    <scope>NUCLEOTIDE SEQUENCE [LARGE SCALE GENOMIC DNA]</scope>
    <source>
        <strain evidence="1 2">DSM 16618</strain>
    </source>
</reference>
<dbReference type="RefSeq" id="WP_207224888.1">
    <property type="nucleotide sequence ID" value="NZ_CBCSEB010000002.1"/>
</dbReference>
<comment type="caution">
    <text evidence="1">The sequence shown here is derived from an EMBL/GenBank/DDBJ whole genome shotgun (WGS) entry which is preliminary data.</text>
</comment>
<proteinExistence type="predicted"/>
<protein>
    <submittedName>
        <fullName evidence="1">Uncharacterized protein</fullName>
    </submittedName>
</protein>
<evidence type="ECO:0000313" key="2">
    <source>
        <dbReference type="Proteomes" id="UP000292039"/>
    </source>
</evidence>
<name>A0A4V2F1H0_9BURK</name>
<accession>A0A4V2F1H0</accession>
<sequence length="523" mass="58526">MITLEEQQLREHLVVEEITFAIPAQSFAISCAISAEEALPVVTEFALRIAYVCGTLSPAQIQDFFGFSKKETDAVLKSLLDERLLQWNDEHLELTTYALARFQDSSDNLPRFFKIQDWSAEVVFDLISFSPAGRPNRLKRVRSQIELATRNLDKQSRTRQYAEQSFQQNFRQICTKEKAEIYKISAIDAGERFSIPLPCTFHLDLGGQTSIRRNIDDESFGSRLEISEAITDALASQERGDNECFRDFIQTFDDTLLQSYVTGDAFDLRRYAQEVHLTRFVRPVDDRVTPMLGALYLPRNAGLLLERIQAAVAQLDTRFEHEPPSTEGTEADTKEAAKTTHPAQWEALWWAPQSPLWARTRSARDLAQKIERLMAPQGGERISTGLHVVVPTARRSPRERLAVYQDQFSRLLAADVVLMGGSLELLLVPDALVCAMFHFNLAHNATAVPIGFMSSAPEHIASAGALVSARMRGRSDSVTAAREEGGSALIDSLAQLMARLMPPREVDADGSTKGGRVRLTLKK</sequence>
<evidence type="ECO:0000313" key="1">
    <source>
        <dbReference type="EMBL" id="RZS73657.1"/>
    </source>
</evidence>
<gene>
    <name evidence="1" type="ORF">EV679_0857</name>
</gene>
<organism evidence="1 2">
    <name type="scientific">Kerstersia gyiorum</name>
    <dbReference type="NCBI Taxonomy" id="206506"/>
    <lineage>
        <taxon>Bacteria</taxon>
        <taxon>Pseudomonadati</taxon>
        <taxon>Pseudomonadota</taxon>
        <taxon>Betaproteobacteria</taxon>
        <taxon>Burkholderiales</taxon>
        <taxon>Alcaligenaceae</taxon>
        <taxon>Kerstersia</taxon>
    </lineage>
</organism>
<dbReference type="EMBL" id="SGWZ01000001">
    <property type="protein sequence ID" value="RZS73657.1"/>
    <property type="molecule type" value="Genomic_DNA"/>
</dbReference>
<dbReference type="AlphaFoldDB" id="A0A4V2F1H0"/>